<dbReference type="EMBL" id="JARK01001420">
    <property type="protein sequence ID" value="EYC05050.1"/>
    <property type="molecule type" value="Genomic_DNA"/>
</dbReference>
<feature type="region of interest" description="Disordered" evidence="2">
    <location>
        <begin position="102"/>
        <end position="126"/>
    </location>
</feature>
<comment type="caution">
    <text evidence="4">The sequence shown here is derived from an EMBL/GenBank/DDBJ whole genome shotgun (WGS) entry which is preliminary data.</text>
</comment>
<dbReference type="InterPro" id="IPR003582">
    <property type="entry name" value="ShKT_dom"/>
</dbReference>
<dbReference type="Pfam" id="PF01549">
    <property type="entry name" value="ShK"/>
    <property type="match status" value="1"/>
</dbReference>
<feature type="compositionally biased region" description="Basic residues" evidence="2">
    <location>
        <begin position="104"/>
        <end position="119"/>
    </location>
</feature>
<dbReference type="PROSITE" id="PS51670">
    <property type="entry name" value="SHKT"/>
    <property type="match status" value="1"/>
</dbReference>
<gene>
    <name evidence="4" type="primary">Acey_s0084.g1751</name>
    <name evidence="4" type="synonym">Acey-F23B12.4</name>
    <name evidence="4" type="ORF">Y032_0084g1751</name>
</gene>
<evidence type="ECO:0000259" key="3">
    <source>
        <dbReference type="PROSITE" id="PS51670"/>
    </source>
</evidence>
<keyword evidence="5" id="KW-1185">Reference proteome</keyword>
<name>A0A016TQP2_9BILA</name>
<evidence type="ECO:0000313" key="5">
    <source>
        <dbReference type="Proteomes" id="UP000024635"/>
    </source>
</evidence>
<protein>
    <recommendedName>
        <fullName evidence="3">ShKT domain-containing protein</fullName>
    </recommendedName>
</protein>
<dbReference type="Proteomes" id="UP000024635">
    <property type="component" value="Unassembled WGS sequence"/>
</dbReference>
<comment type="caution">
    <text evidence="1">Lacks conserved residue(s) required for the propagation of feature annotation.</text>
</comment>
<evidence type="ECO:0000313" key="4">
    <source>
        <dbReference type="EMBL" id="EYC05050.1"/>
    </source>
</evidence>
<sequence length="248" mass="27582">MPAALSGPGCITEVSQGKLFDVRVNDRSPHSLVKFQETTTARIFTTQQPTPPPFTQGGGASTTRMKHIIPVADGFQAKPTVITVSQPGPPSQIPGNAQIARRTGGLRKRPTPHAKKTKLKGSDTQQTPVTQAPFIISSTSVRPFSQQQQVTQQVFQPSTQQITFFRPEPSQTTFRQTNTFTAAIQTRPSAVPSQFRPNIPDLRRPTAIIRFCFDRDGVERCADWVPYCRSERFYAYMRTYCARSCGFC</sequence>
<proteinExistence type="predicted"/>
<organism evidence="4 5">
    <name type="scientific">Ancylostoma ceylanicum</name>
    <dbReference type="NCBI Taxonomy" id="53326"/>
    <lineage>
        <taxon>Eukaryota</taxon>
        <taxon>Metazoa</taxon>
        <taxon>Ecdysozoa</taxon>
        <taxon>Nematoda</taxon>
        <taxon>Chromadorea</taxon>
        <taxon>Rhabditida</taxon>
        <taxon>Rhabditina</taxon>
        <taxon>Rhabditomorpha</taxon>
        <taxon>Strongyloidea</taxon>
        <taxon>Ancylostomatidae</taxon>
        <taxon>Ancylostomatinae</taxon>
        <taxon>Ancylostoma</taxon>
    </lineage>
</organism>
<feature type="domain" description="ShKT" evidence="3">
    <location>
        <begin position="212"/>
        <end position="248"/>
    </location>
</feature>
<dbReference type="AlphaFoldDB" id="A0A016TQP2"/>
<evidence type="ECO:0000256" key="2">
    <source>
        <dbReference type="SAM" id="MobiDB-lite"/>
    </source>
</evidence>
<evidence type="ECO:0000256" key="1">
    <source>
        <dbReference type="PROSITE-ProRule" id="PRU01005"/>
    </source>
</evidence>
<accession>A0A016TQP2</accession>
<dbReference type="Gene3D" id="1.10.10.1940">
    <property type="match status" value="1"/>
</dbReference>
<dbReference type="OrthoDB" id="6418377at2759"/>
<reference evidence="5" key="1">
    <citation type="journal article" date="2015" name="Nat. Genet.">
        <title>The genome and transcriptome of the zoonotic hookworm Ancylostoma ceylanicum identify infection-specific gene families.</title>
        <authorList>
            <person name="Schwarz E.M."/>
            <person name="Hu Y."/>
            <person name="Antoshechkin I."/>
            <person name="Miller M.M."/>
            <person name="Sternberg P.W."/>
            <person name="Aroian R.V."/>
        </authorList>
    </citation>
    <scope>NUCLEOTIDE SEQUENCE</scope>
    <source>
        <strain evidence="5">HY135</strain>
    </source>
</reference>